<dbReference type="Proteomes" id="UP001595803">
    <property type="component" value="Unassembled WGS sequence"/>
</dbReference>
<dbReference type="InterPro" id="IPR051172">
    <property type="entry name" value="Chlamydia_OmcB"/>
</dbReference>
<dbReference type="EMBL" id="JBHRZG010000005">
    <property type="protein sequence ID" value="MFC3832208.1"/>
    <property type="molecule type" value="Genomic_DNA"/>
</dbReference>
<dbReference type="Gene3D" id="2.60.40.10">
    <property type="entry name" value="Immunoglobulins"/>
    <property type="match status" value="1"/>
</dbReference>
<dbReference type="RefSeq" id="WP_322473256.1">
    <property type="nucleotide sequence ID" value="NZ_JBHRZG010000005.1"/>
</dbReference>
<feature type="domain" description="DUF11" evidence="2">
    <location>
        <begin position="595"/>
        <end position="702"/>
    </location>
</feature>
<gene>
    <name evidence="3" type="ORF">ACFOSB_05005</name>
</gene>
<feature type="signal peptide" evidence="1">
    <location>
        <begin position="1"/>
        <end position="25"/>
    </location>
</feature>
<dbReference type="NCBIfam" id="TIGR01451">
    <property type="entry name" value="B_ant_repeat"/>
    <property type="match status" value="2"/>
</dbReference>
<comment type="caution">
    <text evidence="3">The sequence shown here is derived from an EMBL/GenBank/DDBJ whole genome shotgun (WGS) entry which is preliminary data.</text>
</comment>
<keyword evidence="1" id="KW-0732">Signal</keyword>
<proteinExistence type="predicted"/>
<name>A0ABV7Z4K9_9DEIO</name>
<dbReference type="Gene3D" id="2.60.40.740">
    <property type="match status" value="2"/>
</dbReference>
<protein>
    <submittedName>
        <fullName evidence="3">DUF11 domain-containing protein</fullName>
    </submittedName>
</protein>
<dbReference type="PANTHER" id="PTHR34819:SF3">
    <property type="entry name" value="CELL SURFACE PROTEIN"/>
    <property type="match status" value="1"/>
</dbReference>
<dbReference type="InterPro" id="IPR013783">
    <property type="entry name" value="Ig-like_fold"/>
</dbReference>
<evidence type="ECO:0000313" key="4">
    <source>
        <dbReference type="Proteomes" id="UP001595803"/>
    </source>
</evidence>
<feature type="chain" id="PRO_5047420765" evidence="1">
    <location>
        <begin position="26"/>
        <end position="927"/>
    </location>
</feature>
<reference evidence="4" key="1">
    <citation type="journal article" date="2019" name="Int. J. Syst. Evol. Microbiol.">
        <title>The Global Catalogue of Microorganisms (GCM) 10K type strain sequencing project: providing services to taxonomists for standard genome sequencing and annotation.</title>
        <authorList>
            <consortium name="The Broad Institute Genomics Platform"/>
            <consortium name="The Broad Institute Genome Sequencing Center for Infectious Disease"/>
            <person name="Wu L."/>
            <person name="Ma J."/>
        </authorList>
    </citation>
    <scope>NUCLEOTIDE SEQUENCE [LARGE SCALE GENOMIC DNA]</scope>
    <source>
        <strain evidence="4">CCTCC AB 2017081</strain>
    </source>
</reference>
<dbReference type="Pfam" id="PF01345">
    <property type="entry name" value="DUF11"/>
    <property type="match status" value="2"/>
</dbReference>
<feature type="domain" description="DUF11" evidence="2">
    <location>
        <begin position="479"/>
        <end position="576"/>
    </location>
</feature>
<dbReference type="PANTHER" id="PTHR34819">
    <property type="entry name" value="LARGE CYSTEINE-RICH PERIPLASMIC PROTEIN OMCB"/>
    <property type="match status" value="1"/>
</dbReference>
<evidence type="ECO:0000256" key="1">
    <source>
        <dbReference type="SAM" id="SignalP"/>
    </source>
</evidence>
<sequence>MRLPRFPLALRAALIALILPALAVAAGTPAGTSISNQASTSFTAPDSAQTLQVASNQVVTVVQAVCAVSVGPDGTVARPSRTVTVQAGEGAVFPYTLVNAGNAAHTLALSARLEAGSTATPTLRVVHDRNGNAQADAGEPEVTALTLDADARADVLVLAQSGEIQGSAWVNLSAACPGGQVDDNNVAQLQVGPPPELSVSKSFTPALIAPGSETAVAIRAVNGGAGESRALILSDALLTQAASGLEFVPGSASASAGTLEYTADGATWSPAEPPAVRGVRVRVAALAPGGTLRLDFRMRALPAAENRVISNTVTLEGGRVPQSASASVEVRYQPDVAIGPVGRPQAPELGSDDQQTRPLAAVRQPVCFDHTLLNTGDVRDAYTLTVLAPQATVTLLTAAGTPLAQPLPLDPGQSETVRVCYVLTQAGALDALVTATGARGPRNATRDVVTQVEDRLPELRKSAVATTTAVDGTPVTVPENGTVTVDDTITYTLSVRNPYAQALTQVVIRDTVPAHLDITDAGGGTVSTGPAPQTVTWTVPTLGPGETVTVTMTTRVSTRAVDGEALLNTFTFSSHELPTLLASNEVRTPVWSARLVVSKTVSAKEASYGDLLTYTLQITNASTTTEIRDAVITDAPVAGLEYVAGSSAVDGTPISDPATANSTLRWTVPTLAAGQTVILTYRMRVTPAASGDLVNVVEVTGTGGGGTARAVASNRATAVTRLSLLRFAPLADITGTVYVDRNRDGRFDPAIDTPVPRARVLLAGGRQAVTDAQGRYSFLNVPQGTQALRLDPVTTPYPPLRVPRDGGLSGTQTVNVTGLTGVDFPLAPLGGEVTALRRTTLRMGDVRLEKAVYAVAGGYAVTLRLSTPQPLADVKLLDPLPPGAALKDGGHSYAGTLPAGETTWEYTFTWDGDPRAATTDPILTWSP</sequence>
<accession>A0ABV7Z4K9</accession>
<dbReference type="InterPro" id="IPR047589">
    <property type="entry name" value="DUF11_rpt"/>
</dbReference>
<evidence type="ECO:0000259" key="2">
    <source>
        <dbReference type="Pfam" id="PF01345"/>
    </source>
</evidence>
<organism evidence="3 4">
    <name type="scientific">Deinococcus rufus</name>
    <dbReference type="NCBI Taxonomy" id="2136097"/>
    <lineage>
        <taxon>Bacteria</taxon>
        <taxon>Thermotogati</taxon>
        <taxon>Deinococcota</taxon>
        <taxon>Deinococci</taxon>
        <taxon>Deinococcales</taxon>
        <taxon>Deinococcaceae</taxon>
        <taxon>Deinococcus</taxon>
    </lineage>
</organism>
<keyword evidence="4" id="KW-1185">Reference proteome</keyword>
<dbReference type="InterPro" id="IPR001434">
    <property type="entry name" value="OmcB-like_DUF11"/>
</dbReference>
<evidence type="ECO:0000313" key="3">
    <source>
        <dbReference type="EMBL" id="MFC3832208.1"/>
    </source>
</evidence>
<dbReference type="SUPFAM" id="SSF117074">
    <property type="entry name" value="Hypothetical protein PA1324"/>
    <property type="match status" value="1"/>
</dbReference>